<keyword evidence="4" id="KW-1185">Reference proteome</keyword>
<evidence type="ECO:0000256" key="1">
    <source>
        <dbReference type="SAM" id="SignalP"/>
    </source>
</evidence>
<dbReference type="HOGENOM" id="CLU_053597_2_0_1"/>
<dbReference type="OMA" id="HHHVGIM"/>
<dbReference type="Pfam" id="PF07841">
    <property type="entry name" value="DM4_12"/>
    <property type="match status" value="1"/>
</dbReference>
<dbReference type="InterPro" id="IPR006631">
    <property type="entry name" value="DM4_12"/>
</dbReference>
<dbReference type="SMART" id="SM00718">
    <property type="entry name" value="DM4_12"/>
    <property type="match status" value="1"/>
</dbReference>
<name>B0WR73_CULQU</name>
<organism>
    <name type="scientific">Culex quinquefasciatus</name>
    <name type="common">Southern house mosquito</name>
    <name type="synonym">Culex pungens</name>
    <dbReference type="NCBI Taxonomy" id="7176"/>
    <lineage>
        <taxon>Eukaryota</taxon>
        <taxon>Metazoa</taxon>
        <taxon>Ecdysozoa</taxon>
        <taxon>Arthropoda</taxon>
        <taxon>Hexapoda</taxon>
        <taxon>Insecta</taxon>
        <taxon>Pterygota</taxon>
        <taxon>Neoptera</taxon>
        <taxon>Endopterygota</taxon>
        <taxon>Diptera</taxon>
        <taxon>Nematocera</taxon>
        <taxon>Culicoidea</taxon>
        <taxon>Culicidae</taxon>
        <taxon>Culicinae</taxon>
        <taxon>Culicini</taxon>
        <taxon>Culex</taxon>
        <taxon>Culex</taxon>
    </lineage>
</organism>
<gene>
    <name evidence="3" type="primary">6042053</name>
    <name evidence="2" type="ORF">CpipJ_CPIJ009580</name>
</gene>
<sequence>MIIRNECYLLIVLAALVLNTAACSQNQTCLGDVGDGDEEEAIHLRQKRWLTMIPNGGVCKCVFSSVAPVRWAHKVVRSVNLAVNVQANYAIPAKIIWPHAENFFKERVLSADYVDNSRRDLYQLMERMIKSWGGDGRECLLKTICQTAETPLHHNGMIGEILDLVFTPSEDEVVDSDYKLAWSYGANGVDCERLYKKCPLEHEMLGKFSKLIDL</sequence>
<feature type="signal peptide" evidence="1">
    <location>
        <begin position="1"/>
        <end position="22"/>
    </location>
</feature>
<dbReference type="STRING" id="7176.B0WR73"/>
<feature type="chain" id="PRO_5014566915" evidence="1">
    <location>
        <begin position="23"/>
        <end position="214"/>
    </location>
</feature>
<dbReference type="OrthoDB" id="6358587at2759"/>
<keyword evidence="1" id="KW-0732">Signal</keyword>
<evidence type="ECO:0000313" key="4">
    <source>
        <dbReference type="Proteomes" id="UP000002320"/>
    </source>
</evidence>
<dbReference type="VEuPathDB" id="VectorBase:CPIJ009580"/>
<evidence type="ECO:0000313" key="2">
    <source>
        <dbReference type="EMBL" id="EDS33247.1"/>
    </source>
</evidence>
<dbReference type="PANTHER" id="PTHR21398">
    <property type="entry name" value="AGAP007094-PA"/>
    <property type="match status" value="1"/>
</dbReference>
<dbReference type="InParanoid" id="B0WR73"/>
<protein>
    <submittedName>
        <fullName evidence="2 3">Uncharacterized protein</fullName>
    </submittedName>
</protein>
<dbReference type="KEGG" id="cqu:CpipJ_CPIJ009580"/>
<accession>B0WR73</accession>
<dbReference type="eggNOG" id="ENOG502S9JV">
    <property type="taxonomic scope" value="Eukaryota"/>
</dbReference>
<reference evidence="2" key="1">
    <citation type="submission" date="2007-03" db="EMBL/GenBank/DDBJ databases">
        <title>Annotation of Culex pipiens quinquefasciatus.</title>
        <authorList>
            <consortium name="The Broad Institute Genome Sequencing Platform"/>
            <person name="Atkinson P.W."/>
            <person name="Hemingway J."/>
            <person name="Christensen B.M."/>
            <person name="Higgs S."/>
            <person name="Kodira C."/>
            <person name="Hannick L."/>
            <person name="Megy K."/>
            <person name="O'Leary S."/>
            <person name="Pearson M."/>
            <person name="Haas B.J."/>
            <person name="Mauceli E."/>
            <person name="Wortman J.R."/>
            <person name="Lee N.H."/>
            <person name="Guigo R."/>
            <person name="Stanke M."/>
            <person name="Alvarado L."/>
            <person name="Amedeo P."/>
            <person name="Antoine C.H."/>
            <person name="Arensburger P."/>
            <person name="Bidwell S.L."/>
            <person name="Crawford M."/>
            <person name="Camaro F."/>
            <person name="Devon K."/>
            <person name="Engels R."/>
            <person name="Hammond M."/>
            <person name="Howarth C."/>
            <person name="Koehrsen M."/>
            <person name="Lawson D."/>
            <person name="Montgomery P."/>
            <person name="Nene V."/>
            <person name="Nusbaum C."/>
            <person name="Puiu D."/>
            <person name="Romero-Severson J."/>
            <person name="Severson D.W."/>
            <person name="Shumway M."/>
            <person name="Sisk P."/>
            <person name="Stolte C."/>
            <person name="Zeng Q."/>
            <person name="Eisenstadt E."/>
            <person name="Fraser-Liggett C."/>
            <person name="Strausberg R."/>
            <person name="Galagan J."/>
            <person name="Birren B."/>
            <person name="Collins F.H."/>
        </authorList>
    </citation>
    <scope>NUCLEOTIDE SEQUENCE [LARGE SCALE GENOMIC DNA]</scope>
    <source>
        <strain evidence="2">JHB</strain>
    </source>
</reference>
<dbReference type="PANTHER" id="PTHR21398:SF11">
    <property type="entry name" value="HDC15381-RELATED"/>
    <property type="match status" value="1"/>
</dbReference>
<evidence type="ECO:0000313" key="3">
    <source>
        <dbReference type="EnsemblMetazoa" id="CPIJ009580-PA"/>
    </source>
</evidence>
<dbReference type="Proteomes" id="UP000002320">
    <property type="component" value="Unassembled WGS sequence"/>
</dbReference>
<reference evidence="3" key="2">
    <citation type="submission" date="2020-05" db="UniProtKB">
        <authorList>
            <consortium name="EnsemblMetazoa"/>
        </authorList>
    </citation>
    <scope>IDENTIFICATION</scope>
    <source>
        <strain evidence="3">JHB</strain>
    </source>
</reference>
<proteinExistence type="predicted"/>
<dbReference type="EMBL" id="DS232052">
    <property type="protein sequence ID" value="EDS33247.1"/>
    <property type="molecule type" value="Genomic_DNA"/>
</dbReference>
<dbReference type="EnsemblMetazoa" id="CPIJ009580-RA">
    <property type="protein sequence ID" value="CPIJ009580-PA"/>
    <property type="gene ID" value="CPIJ009580"/>
</dbReference>
<dbReference type="AlphaFoldDB" id="B0WR73"/>
<dbReference type="VEuPathDB" id="VectorBase:CQUJHB015904"/>